<dbReference type="PANTHER" id="PTHR30327">
    <property type="entry name" value="UNCHARACTERIZED PROTEIN YQGE"/>
    <property type="match status" value="1"/>
</dbReference>
<protein>
    <recommendedName>
        <fullName evidence="2">UPF0301 protein DEM34_14080</fullName>
    </recommendedName>
</protein>
<dbReference type="Pfam" id="PF02622">
    <property type="entry name" value="DUF179"/>
    <property type="match status" value="1"/>
</dbReference>
<dbReference type="OrthoDB" id="9807486at2"/>
<dbReference type="Proteomes" id="UP000245474">
    <property type="component" value="Unassembled WGS sequence"/>
</dbReference>
<evidence type="ECO:0000256" key="2">
    <source>
        <dbReference type="HAMAP-Rule" id="MF_00758"/>
    </source>
</evidence>
<dbReference type="NCBIfam" id="NF001266">
    <property type="entry name" value="PRK00228.1-1"/>
    <property type="match status" value="1"/>
</dbReference>
<name>A0A2U2MYH9_9GAMM</name>
<dbReference type="Gene3D" id="3.40.1740.10">
    <property type="entry name" value="VC0467-like"/>
    <property type="match status" value="1"/>
</dbReference>
<dbReference type="HAMAP" id="MF_00758">
    <property type="entry name" value="UPF0301"/>
    <property type="match status" value="1"/>
</dbReference>
<gene>
    <name evidence="3" type="ORF">DEM34_14080</name>
</gene>
<dbReference type="GO" id="GO:0005829">
    <property type="term" value="C:cytosol"/>
    <property type="evidence" value="ECO:0007669"/>
    <property type="project" value="TreeGrafter"/>
</dbReference>
<dbReference type="AlphaFoldDB" id="A0A2U2MYH9"/>
<evidence type="ECO:0000313" key="3">
    <source>
        <dbReference type="EMBL" id="PWG61986.1"/>
    </source>
</evidence>
<comment type="caution">
    <text evidence="3">The sequence shown here is derived from an EMBL/GenBank/DDBJ whole genome shotgun (WGS) entry which is preliminary data.</text>
</comment>
<dbReference type="InterPro" id="IPR003774">
    <property type="entry name" value="AlgH-like"/>
</dbReference>
<accession>A0A2U2MYH9</accession>
<proteinExistence type="inferred from homology"/>
<dbReference type="PANTHER" id="PTHR30327:SF1">
    <property type="entry name" value="UPF0301 PROTEIN YQGE"/>
    <property type="match status" value="1"/>
</dbReference>
<keyword evidence="4" id="KW-1185">Reference proteome</keyword>
<evidence type="ECO:0000256" key="1">
    <source>
        <dbReference type="ARBA" id="ARBA00009600"/>
    </source>
</evidence>
<organism evidence="3 4">
    <name type="scientific">Sediminicurvatus halobius</name>
    <dbReference type="NCBI Taxonomy" id="2182432"/>
    <lineage>
        <taxon>Bacteria</taxon>
        <taxon>Pseudomonadati</taxon>
        <taxon>Pseudomonadota</taxon>
        <taxon>Gammaproteobacteria</taxon>
        <taxon>Chromatiales</taxon>
        <taxon>Ectothiorhodospiraceae</taxon>
        <taxon>Sediminicurvatus</taxon>
    </lineage>
</organism>
<sequence>MAEGSLSNHFLIAMPSLADPNFARTVTYLCEHNEDGALGIVVNRPSEVTLDELLDHMGIDASGLGTRATPVFMGGPVQRERGFVLHPPAGEWDASLQVAEGICVTTSRDILEAVARGDGPSQFLVALGYAGWGPGQLEQEMAENAWLSGPAAPDIIFERRHDERWQAAAALLGVDLTLLSSQTGHA</sequence>
<dbReference type="SUPFAM" id="SSF143456">
    <property type="entry name" value="VC0467-like"/>
    <property type="match status" value="1"/>
</dbReference>
<dbReference type="EMBL" id="QFFI01000024">
    <property type="protein sequence ID" value="PWG61986.1"/>
    <property type="molecule type" value="Genomic_DNA"/>
</dbReference>
<comment type="similarity">
    <text evidence="1 2">Belongs to the UPF0301 (AlgH) family.</text>
</comment>
<evidence type="ECO:0000313" key="4">
    <source>
        <dbReference type="Proteomes" id="UP000245474"/>
    </source>
</evidence>
<reference evidence="3 4" key="1">
    <citation type="submission" date="2018-05" db="EMBL/GenBank/DDBJ databases">
        <title>Spiribacter halobius sp. nov., a moderately halophilic bacterium isolated from marine solar saltern.</title>
        <authorList>
            <person name="Zheng W.-S."/>
            <person name="Lu D.-C."/>
            <person name="Du Z.-J."/>
        </authorList>
    </citation>
    <scope>NUCLEOTIDE SEQUENCE [LARGE SCALE GENOMIC DNA]</scope>
    <source>
        <strain evidence="3 4">E85</strain>
    </source>
</reference>
<dbReference type="RefSeq" id="WP_109679464.1">
    <property type="nucleotide sequence ID" value="NZ_CP086615.1"/>
</dbReference>